<proteinExistence type="predicted"/>
<reference evidence="1 2" key="1">
    <citation type="submission" date="2022-12" db="EMBL/GenBank/DDBJ databases">
        <title>Sphingomonas abieness sp. nov., an endophytic bacterium isolated from Abies koreana.</title>
        <authorList>
            <person name="Jiang L."/>
            <person name="Lee J."/>
        </authorList>
    </citation>
    <scope>NUCLEOTIDE SEQUENCE [LARGE SCALE GENOMIC DNA]</scope>
    <source>
        <strain evidence="2">PAMB 00755</strain>
    </source>
</reference>
<dbReference type="Pfam" id="PF11964">
    <property type="entry name" value="SpoIIAA-like"/>
    <property type="match status" value="1"/>
</dbReference>
<evidence type="ECO:0000313" key="2">
    <source>
        <dbReference type="Proteomes" id="UP001210865"/>
    </source>
</evidence>
<dbReference type="RefSeq" id="WP_270076137.1">
    <property type="nucleotide sequence ID" value="NZ_CP115174.1"/>
</dbReference>
<protein>
    <submittedName>
        <fullName evidence="1">STAS/SEC14 domain-containing protein</fullName>
    </submittedName>
</protein>
<dbReference type="EMBL" id="CP115174">
    <property type="protein sequence ID" value="WBO21488.1"/>
    <property type="molecule type" value="Genomic_DNA"/>
</dbReference>
<accession>A0ABY7NJ17</accession>
<sequence length="131" mass="14579">MTTAAAPLDPLLNGLSIQHDAASDFIFIAGSGFLQVEQFDAMFATVGDLVRACHRRSGKVRILVDNRDILLHSPEAAERLRRGALSLYEDGDRIAIIVESALARMQLRRLLDPRTHRLFETRANAIAWLAQ</sequence>
<organism evidence="1 2">
    <name type="scientific">Sphingomonas abietis</name>
    <dbReference type="NCBI Taxonomy" id="3012344"/>
    <lineage>
        <taxon>Bacteria</taxon>
        <taxon>Pseudomonadati</taxon>
        <taxon>Pseudomonadota</taxon>
        <taxon>Alphaproteobacteria</taxon>
        <taxon>Sphingomonadales</taxon>
        <taxon>Sphingomonadaceae</taxon>
        <taxon>Sphingomonas</taxon>
    </lineage>
</organism>
<dbReference type="Gene3D" id="3.40.50.10600">
    <property type="entry name" value="SpoIIaa-like domains"/>
    <property type="match status" value="1"/>
</dbReference>
<keyword evidence="2" id="KW-1185">Reference proteome</keyword>
<dbReference type="InterPro" id="IPR021866">
    <property type="entry name" value="SpoIIAA-like"/>
</dbReference>
<dbReference type="SUPFAM" id="SSF52091">
    <property type="entry name" value="SpoIIaa-like"/>
    <property type="match status" value="1"/>
</dbReference>
<evidence type="ECO:0000313" key="1">
    <source>
        <dbReference type="EMBL" id="WBO21488.1"/>
    </source>
</evidence>
<name>A0ABY7NJ17_9SPHN</name>
<gene>
    <name evidence="1" type="ORF">PBT88_15040</name>
</gene>
<dbReference type="InterPro" id="IPR036513">
    <property type="entry name" value="STAS_dom_sf"/>
</dbReference>
<dbReference type="Proteomes" id="UP001210865">
    <property type="component" value="Chromosome"/>
</dbReference>
<dbReference type="InterPro" id="IPR038396">
    <property type="entry name" value="SpoIIAA-like_sf"/>
</dbReference>